<dbReference type="VEuPathDB" id="FungiDB:I7I53_08826"/>
<protein>
    <submittedName>
        <fullName evidence="2">Uncharacterized protein</fullName>
    </submittedName>
</protein>
<feature type="transmembrane region" description="Helical" evidence="1">
    <location>
        <begin position="21"/>
        <end position="45"/>
    </location>
</feature>
<keyword evidence="1" id="KW-0472">Membrane</keyword>
<dbReference type="EMBL" id="CP069102">
    <property type="protein sequence ID" value="QSS48732.1"/>
    <property type="molecule type" value="Genomic_DNA"/>
</dbReference>
<accession>A0A8A1L9K5</accession>
<keyword evidence="1" id="KW-1133">Transmembrane helix</keyword>
<dbReference type="AlphaFoldDB" id="A0A8A1L9K5"/>
<dbReference type="Proteomes" id="UP000663419">
    <property type="component" value="Chromosome 1"/>
</dbReference>
<sequence length="51" mass="6179">MRVYQYIYRATTAHTRRLCCIAVHFFFFFIPVTGSCFFSYFLFIFSSLVFI</sequence>
<gene>
    <name evidence="2" type="ORF">I7I53_08826</name>
</gene>
<organism evidence="2 3">
    <name type="scientific">Ajellomyces capsulatus (strain H88)</name>
    <name type="common">Darling's disease fungus</name>
    <name type="synonym">Histoplasma capsulatum</name>
    <dbReference type="NCBI Taxonomy" id="544711"/>
    <lineage>
        <taxon>Eukaryota</taxon>
        <taxon>Fungi</taxon>
        <taxon>Dikarya</taxon>
        <taxon>Ascomycota</taxon>
        <taxon>Pezizomycotina</taxon>
        <taxon>Eurotiomycetes</taxon>
        <taxon>Eurotiomycetidae</taxon>
        <taxon>Onygenales</taxon>
        <taxon>Ajellomycetaceae</taxon>
        <taxon>Histoplasma</taxon>
    </lineage>
</organism>
<keyword evidence="1" id="KW-0812">Transmembrane</keyword>
<reference evidence="2" key="1">
    <citation type="submission" date="2021-01" db="EMBL/GenBank/DDBJ databases">
        <title>Chromosome-level genome assembly of a human fungal pathogen reveals clustering of transcriptionally co-regulated genes.</title>
        <authorList>
            <person name="Voorhies M."/>
            <person name="Cohen S."/>
            <person name="Shea T.P."/>
            <person name="Petrus S."/>
            <person name="Munoz J.F."/>
            <person name="Poplawski S."/>
            <person name="Goldman W.E."/>
            <person name="Michael T."/>
            <person name="Cuomo C.A."/>
            <person name="Sil A."/>
            <person name="Beyhan S."/>
        </authorList>
    </citation>
    <scope>NUCLEOTIDE SEQUENCE</scope>
    <source>
        <strain evidence="2">H88</strain>
    </source>
</reference>
<evidence type="ECO:0000313" key="3">
    <source>
        <dbReference type="Proteomes" id="UP000663419"/>
    </source>
</evidence>
<evidence type="ECO:0000313" key="2">
    <source>
        <dbReference type="EMBL" id="QSS48732.1"/>
    </source>
</evidence>
<name>A0A8A1L9K5_AJEC8</name>
<proteinExistence type="predicted"/>
<evidence type="ECO:0000256" key="1">
    <source>
        <dbReference type="SAM" id="Phobius"/>
    </source>
</evidence>